<feature type="transmembrane region" description="Helical" evidence="5">
    <location>
        <begin position="170"/>
        <end position="192"/>
    </location>
</feature>
<keyword evidence="4 5" id="KW-0472">Membrane</keyword>
<dbReference type="OrthoDB" id="5296287at2759"/>
<feature type="transmembrane region" description="Helical" evidence="5">
    <location>
        <begin position="257"/>
        <end position="275"/>
    </location>
</feature>
<evidence type="ECO:0000256" key="1">
    <source>
        <dbReference type="ARBA" id="ARBA00004141"/>
    </source>
</evidence>
<keyword evidence="2 5" id="KW-0812">Transmembrane</keyword>
<dbReference type="Gene3D" id="1.20.1250.20">
    <property type="entry name" value="MFS general substrate transporter like domains"/>
    <property type="match status" value="2"/>
</dbReference>
<dbReference type="PROSITE" id="PS50850">
    <property type="entry name" value="MFS"/>
    <property type="match status" value="1"/>
</dbReference>
<dbReference type="AlphaFoldDB" id="A0A9P6SKM5"/>
<dbReference type="EMBL" id="VNKQ01000018">
    <property type="protein sequence ID" value="KAG0645506.1"/>
    <property type="molecule type" value="Genomic_DNA"/>
</dbReference>
<keyword evidence="8" id="KW-1185">Reference proteome</keyword>
<comment type="subcellular location">
    <subcellularLocation>
        <location evidence="1">Membrane</location>
        <topology evidence="1">Multi-pass membrane protein</topology>
    </subcellularLocation>
</comment>
<dbReference type="Proteomes" id="UP000785200">
    <property type="component" value="Unassembled WGS sequence"/>
</dbReference>
<dbReference type="GO" id="GO:0005886">
    <property type="term" value="C:plasma membrane"/>
    <property type="evidence" value="ECO:0007669"/>
    <property type="project" value="TreeGrafter"/>
</dbReference>
<dbReference type="SUPFAM" id="SSF103473">
    <property type="entry name" value="MFS general substrate transporter"/>
    <property type="match status" value="1"/>
</dbReference>
<dbReference type="PANTHER" id="PTHR23508">
    <property type="entry name" value="CARBOXYLIC ACID TRANSPORTER PROTEIN HOMOLOG"/>
    <property type="match status" value="1"/>
</dbReference>
<evidence type="ECO:0000256" key="5">
    <source>
        <dbReference type="SAM" id="Phobius"/>
    </source>
</evidence>
<dbReference type="InterPro" id="IPR020846">
    <property type="entry name" value="MFS_dom"/>
</dbReference>
<evidence type="ECO:0000313" key="7">
    <source>
        <dbReference type="EMBL" id="KAG0645506.1"/>
    </source>
</evidence>
<organism evidence="7 8">
    <name type="scientific">Hyphodiscus hymeniophilus</name>
    <dbReference type="NCBI Taxonomy" id="353542"/>
    <lineage>
        <taxon>Eukaryota</taxon>
        <taxon>Fungi</taxon>
        <taxon>Dikarya</taxon>
        <taxon>Ascomycota</taxon>
        <taxon>Pezizomycotina</taxon>
        <taxon>Leotiomycetes</taxon>
        <taxon>Helotiales</taxon>
        <taxon>Hyphodiscaceae</taxon>
        <taxon>Hyphodiscus</taxon>
    </lineage>
</organism>
<evidence type="ECO:0000256" key="2">
    <source>
        <dbReference type="ARBA" id="ARBA00022692"/>
    </source>
</evidence>
<keyword evidence="3 5" id="KW-1133">Transmembrane helix</keyword>
<dbReference type="PANTHER" id="PTHR23508:SF10">
    <property type="entry name" value="CARBOXYLIC ACID TRANSPORTER PROTEIN HOMOLOG"/>
    <property type="match status" value="1"/>
</dbReference>
<accession>A0A9P6SKM5</accession>
<feature type="transmembrane region" description="Helical" evidence="5">
    <location>
        <begin position="137"/>
        <end position="158"/>
    </location>
</feature>
<dbReference type="InterPro" id="IPR036259">
    <property type="entry name" value="MFS_trans_sf"/>
</dbReference>
<comment type="caution">
    <text evidence="7">The sequence shown here is derived from an EMBL/GenBank/DDBJ whole genome shotgun (WGS) entry which is preliminary data.</text>
</comment>
<evidence type="ECO:0000313" key="8">
    <source>
        <dbReference type="Proteomes" id="UP000785200"/>
    </source>
</evidence>
<feature type="domain" description="Major facilitator superfamily (MFS) profile" evidence="6">
    <location>
        <begin position="47"/>
        <end position="452"/>
    </location>
</feature>
<feature type="transmembrane region" description="Helical" evidence="5">
    <location>
        <begin position="325"/>
        <end position="342"/>
    </location>
</feature>
<feature type="transmembrane region" description="Helical" evidence="5">
    <location>
        <begin position="46"/>
        <end position="72"/>
    </location>
</feature>
<dbReference type="InterPro" id="IPR005828">
    <property type="entry name" value="MFS_sugar_transport-like"/>
</dbReference>
<feature type="transmembrane region" description="Helical" evidence="5">
    <location>
        <begin position="113"/>
        <end position="131"/>
    </location>
</feature>
<feature type="transmembrane region" description="Helical" evidence="5">
    <location>
        <begin position="204"/>
        <end position="223"/>
    </location>
</feature>
<sequence>MHTNITMGWTKIPNKIESRISELKPNFKATPNPIALLRLLSRQQWLFFWVAFLAWTWDAFDFFSVTLVVPALCTTFGKSHDAVVWGGLTLPLMTRFVGAGLFGLAADRLGRKWPFVVNLVLLIVFELTTGFCTTYQSFVACRVLFGIAMGGLYGNAASTALEDCPEPSRGLVSGMFQSGYSFGFLLATVFYYALAERTSHGWRLLFWFGACPPVFIIAFRIWLPETDAYCERLALRNERRNVRTAAQEAKDAAQVHWLILVYLTLFVAGLTFITHGSQDLYPLLMSDKYFYSKSMITRVQVTANIGAMLGGMTAGYCSQILGRRFCLIVLCVLAGSLLYPYTHVSNSGLIAIAFFEQFCIQGALGIVPIHLVELAPAEYRVFVVGFSYQLGVLISSPVDGIEARIGEHFPLNPFIKNGLSTKRYDYGQVMAIFIGCAYIYTIIITAVGPENRGRRMGLDDDELDNIDFEIGERV</sequence>
<dbReference type="CDD" id="cd17316">
    <property type="entry name" value="MFS_SV2_like"/>
    <property type="match status" value="1"/>
</dbReference>
<feature type="transmembrane region" description="Helical" evidence="5">
    <location>
        <begin position="84"/>
        <end position="106"/>
    </location>
</feature>
<gene>
    <name evidence="7" type="ORF">D0Z07_8603</name>
</gene>
<feature type="transmembrane region" description="Helical" evidence="5">
    <location>
        <begin position="426"/>
        <end position="447"/>
    </location>
</feature>
<dbReference type="GO" id="GO:0015355">
    <property type="term" value="F:secondary active monocarboxylate transmembrane transporter activity"/>
    <property type="evidence" value="ECO:0007669"/>
    <property type="project" value="TreeGrafter"/>
</dbReference>
<dbReference type="Pfam" id="PF00083">
    <property type="entry name" value="Sugar_tr"/>
    <property type="match status" value="2"/>
</dbReference>
<reference evidence="7" key="1">
    <citation type="submission" date="2019-07" db="EMBL/GenBank/DDBJ databases">
        <title>Hyphodiscus hymeniophilus genome sequencing and assembly.</title>
        <authorList>
            <person name="Kramer G."/>
            <person name="Nodwell J."/>
        </authorList>
    </citation>
    <scope>NUCLEOTIDE SEQUENCE</scope>
    <source>
        <strain evidence="7">ATCC 34498</strain>
    </source>
</reference>
<protein>
    <submittedName>
        <fullName evidence="7">Carboxylic acid transporter</fullName>
    </submittedName>
</protein>
<evidence type="ECO:0000256" key="4">
    <source>
        <dbReference type="ARBA" id="ARBA00023136"/>
    </source>
</evidence>
<evidence type="ECO:0000259" key="6">
    <source>
        <dbReference type="PROSITE" id="PS50850"/>
    </source>
</evidence>
<feature type="transmembrane region" description="Helical" evidence="5">
    <location>
        <begin position="295"/>
        <end position="318"/>
    </location>
</feature>
<evidence type="ECO:0000256" key="3">
    <source>
        <dbReference type="ARBA" id="ARBA00022989"/>
    </source>
</evidence>
<dbReference type="GO" id="GO:0035879">
    <property type="term" value="P:plasma membrane lactate transport"/>
    <property type="evidence" value="ECO:0007669"/>
    <property type="project" value="TreeGrafter"/>
</dbReference>
<name>A0A9P6SKM5_9HELO</name>
<proteinExistence type="predicted"/>